<protein>
    <submittedName>
        <fullName evidence="1">Uncharacterized protein</fullName>
    </submittedName>
</protein>
<dbReference type="RefSeq" id="WP_117490957.1">
    <property type="nucleotide sequence ID" value="NZ_QVIG01000001.1"/>
</dbReference>
<name>A0A373A3X1_9ACTN</name>
<dbReference type="Proteomes" id="UP000263377">
    <property type="component" value="Unassembled WGS sequence"/>
</dbReference>
<proteinExistence type="predicted"/>
<dbReference type="AlphaFoldDB" id="A0A373A3X1"/>
<reference evidence="1 2" key="1">
    <citation type="submission" date="2018-08" db="EMBL/GenBank/DDBJ databases">
        <title>Diversity &amp; Physiological Properties of Lignin-Decomposing Actinobacteria from Soil.</title>
        <authorList>
            <person name="Roh S.G."/>
            <person name="Kim S.B."/>
        </authorList>
    </citation>
    <scope>NUCLEOTIDE SEQUENCE [LARGE SCALE GENOMIC DNA]</scope>
    <source>
        <strain evidence="1 2">MMS17-GH009</strain>
    </source>
</reference>
<accession>A0A373A3X1</accession>
<dbReference type="EMBL" id="QVIG01000001">
    <property type="protein sequence ID" value="RGD62474.1"/>
    <property type="molecule type" value="Genomic_DNA"/>
</dbReference>
<keyword evidence="2" id="KW-1185">Reference proteome</keyword>
<organism evidence="1 2">
    <name type="scientific">Kitasatospora xanthocidica</name>
    <dbReference type="NCBI Taxonomy" id="83382"/>
    <lineage>
        <taxon>Bacteria</taxon>
        <taxon>Bacillati</taxon>
        <taxon>Actinomycetota</taxon>
        <taxon>Actinomycetes</taxon>
        <taxon>Kitasatosporales</taxon>
        <taxon>Streptomycetaceae</taxon>
        <taxon>Kitasatospora</taxon>
    </lineage>
</organism>
<sequence>MLVTPEFRTLFANEELVTALTRAPGWGHVQTLVAIGIVMIINKCRTGTEWVLIYDSEVMTDQDAEDMHEFIDRIPRGSDLVQVIESSRPHPKIPGSAGFLEFSYFDSTVIGTR</sequence>
<comment type="caution">
    <text evidence="1">The sequence shown here is derived from an EMBL/GenBank/DDBJ whole genome shotgun (WGS) entry which is preliminary data.</text>
</comment>
<gene>
    <name evidence="1" type="ORF">DR950_36190</name>
</gene>
<evidence type="ECO:0000313" key="1">
    <source>
        <dbReference type="EMBL" id="RGD62474.1"/>
    </source>
</evidence>
<evidence type="ECO:0000313" key="2">
    <source>
        <dbReference type="Proteomes" id="UP000263377"/>
    </source>
</evidence>